<keyword evidence="1" id="KW-1133">Transmembrane helix</keyword>
<dbReference type="Proteomes" id="UP000008229">
    <property type="component" value="Chromosome"/>
</dbReference>
<feature type="transmembrane region" description="Helical" evidence="1">
    <location>
        <begin position="133"/>
        <end position="154"/>
    </location>
</feature>
<dbReference type="OrthoDB" id="3625784at2"/>
<keyword evidence="3" id="KW-1185">Reference proteome</keyword>
<accession>D3F1U2</accession>
<dbReference type="EMBL" id="CP001854">
    <property type="protein sequence ID" value="ADB54123.1"/>
    <property type="molecule type" value="Genomic_DNA"/>
</dbReference>
<dbReference type="InterPro" id="IPR046291">
    <property type="entry name" value="DUF6328"/>
</dbReference>
<dbReference type="Pfam" id="PF19853">
    <property type="entry name" value="DUF6328"/>
    <property type="match status" value="1"/>
</dbReference>
<dbReference type="HOGENOM" id="CLU_087620_2_0_11"/>
<protein>
    <recommendedName>
        <fullName evidence="4">Integral membrane protein</fullName>
    </recommendedName>
</protein>
<gene>
    <name evidence="2" type="ordered locus">Cwoe_5722</name>
</gene>
<organism evidence="2 3">
    <name type="scientific">Conexibacter woesei (strain DSM 14684 / CCUG 47730 / CIP 108061 / JCM 11494 / NBRC 100937 / ID131577)</name>
    <dbReference type="NCBI Taxonomy" id="469383"/>
    <lineage>
        <taxon>Bacteria</taxon>
        <taxon>Bacillati</taxon>
        <taxon>Actinomycetota</taxon>
        <taxon>Thermoleophilia</taxon>
        <taxon>Solirubrobacterales</taxon>
        <taxon>Conexibacteraceae</taxon>
        <taxon>Conexibacter</taxon>
    </lineage>
</organism>
<sequence length="165" mass="18552">MSDQSLEQPARDDRDETEKQRLDRNLLELLNELRVALPGVQVLFAFLLAVPFQARWDEVTAFQRDVYFATLCCALIAIALMIAPTAYHRLNFRASRKRELVMISNRLAIAGIVFLAIALVGVMILIADILFGWVGTTVFGALAALLLLLLWFVLPKHKDLGIEDD</sequence>
<feature type="transmembrane region" description="Helical" evidence="1">
    <location>
        <begin position="66"/>
        <end position="87"/>
    </location>
</feature>
<dbReference type="STRING" id="469383.Cwoe_5722"/>
<keyword evidence="1" id="KW-0472">Membrane</keyword>
<keyword evidence="1" id="KW-0812">Transmembrane</keyword>
<evidence type="ECO:0000313" key="3">
    <source>
        <dbReference type="Proteomes" id="UP000008229"/>
    </source>
</evidence>
<evidence type="ECO:0000313" key="2">
    <source>
        <dbReference type="EMBL" id="ADB54123.1"/>
    </source>
</evidence>
<evidence type="ECO:0008006" key="4">
    <source>
        <dbReference type="Google" id="ProtNLM"/>
    </source>
</evidence>
<feature type="transmembrane region" description="Helical" evidence="1">
    <location>
        <begin position="35"/>
        <end position="54"/>
    </location>
</feature>
<dbReference type="AlphaFoldDB" id="D3F1U2"/>
<evidence type="ECO:0000256" key="1">
    <source>
        <dbReference type="SAM" id="Phobius"/>
    </source>
</evidence>
<reference evidence="2 3" key="1">
    <citation type="journal article" date="2010" name="Stand. Genomic Sci.">
        <title>Complete genome sequence of Conexibacter woesei type strain (ID131577).</title>
        <authorList>
            <person name="Pukall R."/>
            <person name="Lapidus A."/>
            <person name="Glavina Del Rio T."/>
            <person name="Copeland A."/>
            <person name="Tice H."/>
            <person name="Cheng J.-F."/>
            <person name="Lucas S."/>
            <person name="Chen F."/>
            <person name="Nolan M."/>
            <person name="Bruce D."/>
            <person name="Goodwin L."/>
            <person name="Pitluck S."/>
            <person name="Mavromatis K."/>
            <person name="Ivanova N."/>
            <person name="Ovchinnikova G."/>
            <person name="Pati A."/>
            <person name="Chen A."/>
            <person name="Palaniappan K."/>
            <person name="Land M."/>
            <person name="Hauser L."/>
            <person name="Chang Y.-J."/>
            <person name="Jeffries C.D."/>
            <person name="Chain P."/>
            <person name="Meincke L."/>
            <person name="Sims D."/>
            <person name="Brettin T."/>
            <person name="Detter J.C."/>
            <person name="Rohde M."/>
            <person name="Goeker M."/>
            <person name="Bristow J."/>
            <person name="Eisen J.A."/>
            <person name="Markowitz V."/>
            <person name="Kyrpides N.C."/>
            <person name="Klenk H.-P."/>
            <person name="Hugenholtz P."/>
        </authorList>
    </citation>
    <scope>NUCLEOTIDE SEQUENCE [LARGE SCALE GENOMIC DNA]</scope>
    <source>
        <strain evidence="3">DSM 14684 / CIP 108061 / JCM 11494 / NBRC 100937 / ID131577</strain>
    </source>
</reference>
<dbReference type="eggNOG" id="ENOG5032T9G">
    <property type="taxonomic scope" value="Bacteria"/>
</dbReference>
<proteinExistence type="predicted"/>
<name>D3F1U2_CONWI</name>
<reference evidence="3" key="2">
    <citation type="submission" date="2010-01" db="EMBL/GenBank/DDBJ databases">
        <title>The complete genome of Conexibacter woesei DSM 14684.</title>
        <authorList>
            <consortium name="US DOE Joint Genome Institute (JGI-PGF)"/>
            <person name="Lucas S."/>
            <person name="Copeland A."/>
            <person name="Lapidus A."/>
            <person name="Glavina del Rio T."/>
            <person name="Dalin E."/>
            <person name="Tice H."/>
            <person name="Bruce D."/>
            <person name="Goodwin L."/>
            <person name="Pitluck S."/>
            <person name="Kyrpides N."/>
            <person name="Mavromatis K."/>
            <person name="Ivanova N."/>
            <person name="Mikhailova N."/>
            <person name="Chertkov O."/>
            <person name="Brettin T."/>
            <person name="Detter J.C."/>
            <person name="Han C."/>
            <person name="Larimer F."/>
            <person name="Land M."/>
            <person name="Hauser L."/>
            <person name="Markowitz V."/>
            <person name="Cheng J.-F."/>
            <person name="Hugenholtz P."/>
            <person name="Woyke T."/>
            <person name="Wu D."/>
            <person name="Pukall R."/>
            <person name="Steenblock K."/>
            <person name="Schneider S."/>
            <person name="Klenk H.-P."/>
            <person name="Eisen J.A."/>
        </authorList>
    </citation>
    <scope>NUCLEOTIDE SEQUENCE [LARGE SCALE GENOMIC DNA]</scope>
    <source>
        <strain evidence="3">DSM 14684 / CIP 108061 / JCM 11494 / NBRC 100937 / ID131577</strain>
    </source>
</reference>
<feature type="transmembrane region" description="Helical" evidence="1">
    <location>
        <begin position="107"/>
        <end position="127"/>
    </location>
</feature>
<dbReference type="KEGG" id="cwo:Cwoe_5722"/>
<dbReference type="RefSeq" id="WP_012937174.1">
    <property type="nucleotide sequence ID" value="NC_013739.1"/>
</dbReference>